<dbReference type="SMART" id="SM00065">
    <property type="entry name" value="GAF"/>
    <property type="match status" value="1"/>
</dbReference>
<dbReference type="Pfam" id="PF05157">
    <property type="entry name" value="MshEN"/>
    <property type="match status" value="1"/>
</dbReference>
<protein>
    <submittedName>
        <fullName evidence="2">GAF domain-containing protein</fullName>
    </submittedName>
</protein>
<evidence type="ECO:0000259" key="1">
    <source>
        <dbReference type="SMART" id="SM00065"/>
    </source>
</evidence>
<keyword evidence="3" id="KW-1185">Reference proteome</keyword>
<sequence>MSALAWETDPGRRGEFFRQLQQLTTQIHATRNVDDIMLDVSSGICSLFGADRLSIYVVGEDKASLVSKVKTGLSSFRQLRLPISALSVAGYAALSRRTVNLHDVYDEAELQRYAPELRFQQGVDRRTGYRTREMLVIPILHEDTVIGVFQLINNLLGGAFSATVVEGASSLCETLAVAFAQRRQEEVRGRGGFADAIRESALPRGQVEQALQHARASGQDIEDVLIDDFRLKLPVVGRALADHFAVPYLSHHPQRRVPADLIATLDRAAAARQQWLPVARNDNGVYVACVDPEQARLGGAVVGLFPDARPVYCVTTRRDFAAMLDHYYGPESMPAPASIGAQQQSQLLGAVASLVAGSHAQGLSDLRIETAPGERPGEIRFTVSGVMRLP</sequence>
<dbReference type="RefSeq" id="WP_231058437.1">
    <property type="nucleotide sequence ID" value="NZ_JAJNOC010000003.1"/>
</dbReference>
<dbReference type="EMBL" id="JAJNOC010000003">
    <property type="protein sequence ID" value="MCD2517145.1"/>
    <property type="molecule type" value="Genomic_DNA"/>
</dbReference>
<organism evidence="2 3">
    <name type="scientific">Massilia phyllostachyos</name>
    <dbReference type="NCBI Taxonomy" id="2898585"/>
    <lineage>
        <taxon>Bacteria</taxon>
        <taxon>Pseudomonadati</taxon>
        <taxon>Pseudomonadota</taxon>
        <taxon>Betaproteobacteria</taxon>
        <taxon>Burkholderiales</taxon>
        <taxon>Oxalobacteraceae</taxon>
        <taxon>Telluria group</taxon>
        <taxon>Massilia</taxon>
    </lineage>
</organism>
<dbReference type="SUPFAM" id="SSF55781">
    <property type="entry name" value="GAF domain-like"/>
    <property type="match status" value="1"/>
</dbReference>
<dbReference type="SUPFAM" id="SSF160246">
    <property type="entry name" value="EspE N-terminal domain-like"/>
    <property type="match status" value="1"/>
</dbReference>
<dbReference type="Proteomes" id="UP001179361">
    <property type="component" value="Unassembled WGS sequence"/>
</dbReference>
<name>A0ABS8Q970_9BURK</name>
<feature type="domain" description="GAF" evidence="1">
    <location>
        <begin position="32"/>
        <end position="189"/>
    </location>
</feature>
<dbReference type="Pfam" id="PF01590">
    <property type="entry name" value="GAF"/>
    <property type="match status" value="1"/>
</dbReference>
<evidence type="ECO:0000313" key="3">
    <source>
        <dbReference type="Proteomes" id="UP001179361"/>
    </source>
</evidence>
<evidence type="ECO:0000313" key="2">
    <source>
        <dbReference type="EMBL" id="MCD2517145.1"/>
    </source>
</evidence>
<gene>
    <name evidence="2" type="ORF">LQ564_12595</name>
</gene>
<comment type="caution">
    <text evidence="2">The sequence shown here is derived from an EMBL/GenBank/DDBJ whole genome shotgun (WGS) entry which is preliminary data.</text>
</comment>
<dbReference type="InterPro" id="IPR003018">
    <property type="entry name" value="GAF"/>
</dbReference>
<accession>A0ABS8Q970</accession>
<dbReference type="InterPro" id="IPR037257">
    <property type="entry name" value="T2SS_E_N_sf"/>
</dbReference>
<reference evidence="2" key="1">
    <citation type="submission" date="2021-11" db="EMBL/GenBank/DDBJ databases">
        <title>The complete genome of Massilia sp sp. G4R7.</title>
        <authorList>
            <person name="Liu L."/>
            <person name="Yue J."/>
            <person name="Yuan J."/>
            <person name="Yang F."/>
            <person name="Li L."/>
        </authorList>
    </citation>
    <scope>NUCLEOTIDE SEQUENCE</scope>
    <source>
        <strain evidence="2">G4R7</strain>
    </source>
</reference>
<dbReference type="InterPro" id="IPR029016">
    <property type="entry name" value="GAF-like_dom_sf"/>
</dbReference>
<dbReference type="InterPro" id="IPR007831">
    <property type="entry name" value="T2SS_GspE_N"/>
</dbReference>
<dbReference type="Gene3D" id="3.30.450.40">
    <property type="match status" value="1"/>
</dbReference>
<proteinExistence type="predicted"/>